<dbReference type="Pfam" id="PF00381">
    <property type="entry name" value="PTS-HPr"/>
    <property type="match status" value="1"/>
</dbReference>
<dbReference type="EMBL" id="CP018889">
    <property type="protein sequence ID" value="AUI70219.1"/>
    <property type="molecule type" value="Genomic_DNA"/>
</dbReference>
<keyword evidence="7" id="KW-1185">Reference proteome</keyword>
<dbReference type="PANTHER" id="PTHR33705:SF2">
    <property type="entry name" value="PHOSPHOCARRIER PROTEIN NPR"/>
    <property type="match status" value="1"/>
</dbReference>
<keyword evidence="4" id="KW-0598">Phosphotransferase system</keyword>
<dbReference type="InterPro" id="IPR035895">
    <property type="entry name" value="HPr-like_sf"/>
</dbReference>
<evidence type="ECO:0000256" key="3">
    <source>
        <dbReference type="ARBA" id="ARBA00022490"/>
    </source>
</evidence>
<dbReference type="OrthoDB" id="9798965at2"/>
<dbReference type="SUPFAM" id="SSF55594">
    <property type="entry name" value="HPr-like"/>
    <property type="match status" value="1"/>
</dbReference>
<dbReference type="GO" id="GO:0005737">
    <property type="term" value="C:cytoplasm"/>
    <property type="evidence" value="ECO:0007669"/>
    <property type="project" value="UniProtKB-SubCell"/>
</dbReference>
<evidence type="ECO:0000313" key="6">
    <source>
        <dbReference type="EMBL" id="AUI70219.1"/>
    </source>
</evidence>
<evidence type="ECO:0000259" key="5">
    <source>
        <dbReference type="PROSITE" id="PS51350"/>
    </source>
</evidence>
<sequence>MLKQTFTIVNKLGLHARAAAKLVKLASAFDSDIKIKRQQREVNGKSIMGVMMLAAAKGTQVDITVSGIDEEIAMAELADLIESRFGESE</sequence>
<dbReference type="AlphaFoldDB" id="A0A2N9YIJ2"/>
<comment type="similarity">
    <text evidence="2">Belongs to the HPr family.</text>
</comment>
<dbReference type="RefSeq" id="WP_062151173.1">
    <property type="nucleotide sequence ID" value="NZ_CP012373.2"/>
</dbReference>
<evidence type="ECO:0000256" key="2">
    <source>
        <dbReference type="ARBA" id="ARBA00010736"/>
    </source>
</evidence>
<protein>
    <submittedName>
        <fullName evidence="6">HPr family phosphocarrier protein</fullName>
    </submittedName>
</protein>
<dbReference type="PROSITE" id="PS00369">
    <property type="entry name" value="PTS_HPR_HIS"/>
    <property type="match status" value="1"/>
</dbReference>
<reference evidence="7" key="1">
    <citation type="submission" date="2016-12" db="EMBL/GenBank/DDBJ databases">
        <title>Complete Genome Sequence of Beggiatoa leptomitiformis D-401.</title>
        <authorList>
            <person name="Fomenkov A."/>
            <person name="Vincze T."/>
            <person name="Grabovich M."/>
            <person name="Anton B.P."/>
            <person name="Dubinina G."/>
            <person name="Orlova M."/>
            <person name="Belousova E."/>
            <person name="Roberts R.J."/>
        </authorList>
    </citation>
    <scope>NUCLEOTIDE SEQUENCE [LARGE SCALE GENOMIC DNA]</scope>
    <source>
        <strain evidence="7">D-401</strain>
    </source>
</reference>
<evidence type="ECO:0000256" key="4">
    <source>
        <dbReference type="ARBA" id="ARBA00022683"/>
    </source>
</evidence>
<dbReference type="NCBIfam" id="TIGR01003">
    <property type="entry name" value="PTS_HPr_family"/>
    <property type="match status" value="1"/>
</dbReference>
<dbReference type="InterPro" id="IPR000032">
    <property type="entry name" value="HPr-like"/>
</dbReference>
<dbReference type="KEGG" id="blep:AL038_07375"/>
<accession>A0A2N9YIJ2</accession>
<dbReference type="Gene3D" id="3.30.1340.10">
    <property type="entry name" value="HPr-like"/>
    <property type="match status" value="1"/>
</dbReference>
<dbReference type="PRINTS" id="PR00107">
    <property type="entry name" value="PHOSPHOCPHPR"/>
</dbReference>
<dbReference type="STRING" id="288004.AL038_07375"/>
<dbReference type="Proteomes" id="UP000234271">
    <property type="component" value="Chromosome"/>
</dbReference>
<name>A0A2N9YIJ2_9GAMM</name>
<gene>
    <name evidence="6" type="ORF">BLE401_16940</name>
</gene>
<dbReference type="InterPro" id="IPR050399">
    <property type="entry name" value="HPr"/>
</dbReference>
<comment type="subcellular location">
    <subcellularLocation>
        <location evidence="1">Cytoplasm</location>
    </subcellularLocation>
</comment>
<feature type="domain" description="HPr" evidence="5">
    <location>
        <begin position="1"/>
        <end position="88"/>
    </location>
</feature>
<proteinExistence type="inferred from homology"/>
<dbReference type="CDD" id="cd00367">
    <property type="entry name" value="PTS-HPr_like"/>
    <property type="match status" value="1"/>
</dbReference>
<organism evidence="6 7">
    <name type="scientific">Beggiatoa leptomitoformis</name>
    <dbReference type="NCBI Taxonomy" id="288004"/>
    <lineage>
        <taxon>Bacteria</taxon>
        <taxon>Pseudomonadati</taxon>
        <taxon>Pseudomonadota</taxon>
        <taxon>Gammaproteobacteria</taxon>
        <taxon>Thiotrichales</taxon>
        <taxon>Thiotrichaceae</taxon>
        <taxon>Beggiatoa</taxon>
    </lineage>
</organism>
<dbReference type="PROSITE" id="PS51350">
    <property type="entry name" value="PTS_HPR_DOM"/>
    <property type="match status" value="1"/>
</dbReference>
<dbReference type="GO" id="GO:0009401">
    <property type="term" value="P:phosphoenolpyruvate-dependent sugar phosphotransferase system"/>
    <property type="evidence" value="ECO:0007669"/>
    <property type="project" value="UniProtKB-KW"/>
</dbReference>
<keyword evidence="3" id="KW-0963">Cytoplasm</keyword>
<evidence type="ECO:0000256" key="1">
    <source>
        <dbReference type="ARBA" id="ARBA00004496"/>
    </source>
</evidence>
<evidence type="ECO:0000313" key="7">
    <source>
        <dbReference type="Proteomes" id="UP000234271"/>
    </source>
</evidence>
<dbReference type="InterPro" id="IPR001020">
    <property type="entry name" value="PTS_HPr_His_P_site"/>
</dbReference>
<dbReference type="PANTHER" id="PTHR33705">
    <property type="entry name" value="PHOSPHOCARRIER PROTEIN HPR"/>
    <property type="match status" value="1"/>
</dbReference>